<dbReference type="Gene3D" id="1.25.40.10">
    <property type="entry name" value="Tetratricopeptide repeat domain"/>
    <property type="match status" value="2"/>
</dbReference>
<dbReference type="GO" id="GO:0005737">
    <property type="term" value="C:cytoplasm"/>
    <property type="evidence" value="ECO:0007669"/>
    <property type="project" value="TreeGrafter"/>
</dbReference>
<dbReference type="Proteomes" id="UP000460272">
    <property type="component" value="Unassembled WGS sequence"/>
</dbReference>
<dbReference type="InterPro" id="IPR000792">
    <property type="entry name" value="Tscrpt_reg_LuxR_C"/>
</dbReference>
<proteinExistence type="predicted"/>
<reference evidence="4 5" key="1">
    <citation type="submission" date="2018-11" db="EMBL/GenBank/DDBJ databases">
        <title>Trebonia kvetii gen.nov., sp.nov., a novel acidophilic actinobacterium, and proposal of the new actinobacterial family Treboniaceae fam. nov.</title>
        <authorList>
            <person name="Rapoport D."/>
            <person name="Sagova-Mareckova M."/>
            <person name="Sedlacek I."/>
            <person name="Provaznik J."/>
            <person name="Kralova S."/>
            <person name="Pavlinic D."/>
            <person name="Benes V."/>
            <person name="Kopecky J."/>
        </authorList>
    </citation>
    <scope>NUCLEOTIDE SEQUENCE [LARGE SCALE GENOMIC DNA]</scope>
    <source>
        <strain evidence="4 5">15Tr583</strain>
    </source>
</reference>
<dbReference type="InterPro" id="IPR036388">
    <property type="entry name" value="WH-like_DNA-bd_sf"/>
</dbReference>
<evidence type="ECO:0000256" key="2">
    <source>
        <dbReference type="ARBA" id="ARBA00022840"/>
    </source>
</evidence>
<dbReference type="SUPFAM" id="SSF48452">
    <property type="entry name" value="TPR-like"/>
    <property type="match status" value="2"/>
</dbReference>
<dbReference type="GO" id="GO:0004016">
    <property type="term" value="F:adenylate cyclase activity"/>
    <property type="evidence" value="ECO:0007669"/>
    <property type="project" value="TreeGrafter"/>
</dbReference>
<dbReference type="InterPro" id="IPR016032">
    <property type="entry name" value="Sig_transdc_resp-reg_C-effctor"/>
</dbReference>
<sequence length="921" mass="97290">MNPVHESIVGREAELAVARGFVGNHAAGPASLTIAGEAGIGKTAIWAQALLDAQAAGAAVRSCRCSQSDAALSFAGLGDLFDGLDPSELAALPAVQQRALSAALLISGDGDREPGSRVVGVAVLGVLRALARSGPVLLAIDDIQWLDISSRSVLSFALRRLDREPVRLIASCRTDAASPVTADLGLPGERLVVGPASVGMMQRIIQTRLREPLARPMLTRLHRATGGNPMMCLEMTRALQRRGAEFSASDPLPVPADFRVLVTERLRGLAPQTSEALLLTAALAQPTVTAVAAAVGDAAAAARCLEEAVTAGVLEVDGERVRFTHPLIASIPYADLTLAARRALHERLAGTVADPEERARHAALGSAEPSSAVAAALDSAARHARRRGSIDAAAELAQLSLSRTATSDPDRLRRTVEAARYLFLLGDPAAARELLAGAIDATPPGPTRVDALLLAASIASWESGDANVARWCEQALAEAGEDKLLLARSHATFAETSPSGTAVDLFHAEAAVELLEAMPAPPGGLLANALTNVAMHRFRLGRGLAVSTLERAVALQAQAEPVPVSDRAGLALGMYLKVVDRFAESRAWLQVMRTCAVDEGDDSALPITLGHLAALECWAGEYDLAVTLATEGRNHAERMGIRAPMPASVHVLALAHRGRVGEARALGEHDLAADESVGFVSAVALDLRSLGAVELMAGDLPAAAGHFLRALLISSEEVGINEPAILRVHADAVEVLVALGRFADAERLTQQLDAATEANHHPWSTVMAARCHGLLRAASGDRAAAVELFESALVDHQRLPMPFEEARTRLLLGHTLRRAGQRSHARRELEAACAVFLNLGTPIQERQARTELDSIGGRRRLEYELTPVEQRIADLVAVGKTNREVAAATFTSVRTVETHLGRIYRKLGIRSRTELAARPPA</sequence>
<dbReference type="InterPro" id="IPR041664">
    <property type="entry name" value="AAA_16"/>
</dbReference>
<protein>
    <recommendedName>
        <fullName evidence="3">HTH luxR-type domain-containing protein</fullName>
    </recommendedName>
</protein>
<organism evidence="4 5">
    <name type="scientific">Trebonia kvetii</name>
    <dbReference type="NCBI Taxonomy" id="2480626"/>
    <lineage>
        <taxon>Bacteria</taxon>
        <taxon>Bacillati</taxon>
        <taxon>Actinomycetota</taxon>
        <taxon>Actinomycetes</taxon>
        <taxon>Streptosporangiales</taxon>
        <taxon>Treboniaceae</taxon>
        <taxon>Trebonia</taxon>
    </lineage>
</organism>
<dbReference type="PRINTS" id="PR00038">
    <property type="entry name" value="HTHLUXR"/>
</dbReference>
<dbReference type="GO" id="GO:0006355">
    <property type="term" value="P:regulation of DNA-templated transcription"/>
    <property type="evidence" value="ECO:0007669"/>
    <property type="project" value="InterPro"/>
</dbReference>
<dbReference type="InterPro" id="IPR027417">
    <property type="entry name" value="P-loop_NTPase"/>
</dbReference>
<dbReference type="CDD" id="cd06170">
    <property type="entry name" value="LuxR_C_like"/>
    <property type="match status" value="1"/>
</dbReference>
<evidence type="ECO:0000256" key="1">
    <source>
        <dbReference type="ARBA" id="ARBA00022741"/>
    </source>
</evidence>
<dbReference type="PANTHER" id="PTHR16305:SF35">
    <property type="entry name" value="TRANSCRIPTIONAL ACTIVATOR DOMAIN"/>
    <property type="match status" value="1"/>
</dbReference>
<evidence type="ECO:0000259" key="3">
    <source>
        <dbReference type="PROSITE" id="PS50043"/>
    </source>
</evidence>
<dbReference type="PROSITE" id="PS50043">
    <property type="entry name" value="HTH_LUXR_2"/>
    <property type="match status" value="1"/>
</dbReference>
<keyword evidence="1" id="KW-0547">Nucleotide-binding</keyword>
<dbReference type="SUPFAM" id="SSF46894">
    <property type="entry name" value="C-terminal effector domain of the bipartite response regulators"/>
    <property type="match status" value="1"/>
</dbReference>
<dbReference type="GO" id="GO:0003677">
    <property type="term" value="F:DNA binding"/>
    <property type="evidence" value="ECO:0007669"/>
    <property type="project" value="InterPro"/>
</dbReference>
<dbReference type="GO" id="GO:0005524">
    <property type="term" value="F:ATP binding"/>
    <property type="evidence" value="ECO:0007669"/>
    <property type="project" value="UniProtKB-KW"/>
</dbReference>
<accession>A0A6P2BSD9</accession>
<feature type="domain" description="HTH luxR-type" evidence="3">
    <location>
        <begin position="858"/>
        <end position="921"/>
    </location>
</feature>
<dbReference type="PANTHER" id="PTHR16305">
    <property type="entry name" value="TESTICULAR SOLUBLE ADENYLYL CYCLASE"/>
    <property type="match status" value="1"/>
</dbReference>
<dbReference type="RefSeq" id="WP_145858634.1">
    <property type="nucleotide sequence ID" value="NZ_RPFW01000006.1"/>
</dbReference>
<comment type="caution">
    <text evidence="4">The sequence shown here is derived from an EMBL/GenBank/DDBJ whole genome shotgun (WGS) entry which is preliminary data.</text>
</comment>
<keyword evidence="5" id="KW-1185">Reference proteome</keyword>
<evidence type="ECO:0000313" key="4">
    <source>
        <dbReference type="EMBL" id="TVZ01778.1"/>
    </source>
</evidence>
<dbReference type="Gene3D" id="1.10.10.10">
    <property type="entry name" value="Winged helix-like DNA-binding domain superfamily/Winged helix DNA-binding domain"/>
    <property type="match status" value="1"/>
</dbReference>
<dbReference type="Pfam" id="PF13191">
    <property type="entry name" value="AAA_16"/>
    <property type="match status" value="1"/>
</dbReference>
<dbReference type="AlphaFoldDB" id="A0A6P2BSD9"/>
<dbReference type="SUPFAM" id="SSF52540">
    <property type="entry name" value="P-loop containing nucleoside triphosphate hydrolases"/>
    <property type="match status" value="1"/>
</dbReference>
<evidence type="ECO:0000313" key="5">
    <source>
        <dbReference type="Proteomes" id="UP000460272"/>
    </source>
</evidence>
<name>A0A6P2BSD9_9ACTN</name>
<keyword evidence="2" id="KW-0067">ATP-binding</keyword>
<gene>
    <name evidence="4" type="ORF">EAS64_30450</name>
</gene>
<dbReference type="EMBL" id="RPFW01000006">
    <property type="protein sequence ID" value="TVZ01778.1"/>
    <property type="molecule type" value="Genomic_DNA"/>
</dbReference>
<dbReference type="SMART" id="SM00421">
    <property type="entry name" value="HTH_LUXR"/>
    <property type="match status" value="1"/>
</dbReference>
<dbReference type="Pfam" id="PF00196">
    <property type="entry name" value="GerE"/>
    <property type="match status" value="1"/>
</dbReference>
<dbReference type="InterPro" id="IPR011990">
    <property type="entry name" value="TPR-like_helical_dom_sf"/>
</dbReference>
<dbReference type="OrthoDB" id="3796539at2"/>